<keyword evidence="2" id="KW-1185">Reference proteome</keyword>
<dbReference type="AlphaFoldDB" id="A0AAN8W681"/>
<sequence>MSLFQPQAQTPLLNPLPPLPKDPSCSNCQQYQVESFELEFLISRSIVSTIALACISRSLRKYGVRKFLFVDQYHGETLQFWDEYIKRINVSLLIAFV</sequence>
<evidence type="ECO:0000313" key="1">
    <source>
        <dbReference type="EMBL" id="KAK6942116.1"/>
    </source>
</evidence>
<evidence type="ECO:0000313" key="2">
    <source>
        <dbReference type="Proteomes" id="UP001370490"/>
    </source>
</evidence>
<comment type="caution">
    <text evidence="1">The sequence shown here is derived from an EMBL/GenBank/DDBJ whole genome shotgun (WGS) entry which is preliminary data.</text>
</comment>
<dbReference type="PANTHER" id="PTHR31963:SF28">
    <property type="entry name" value="GUSTATORY RECEPTOR"/>
    <property type="match status" value="1"/>
</dbReference>
<dbReference type="InterPro" id="IPR021924">
    <property type="entry name" value="DUF3537"/>
</dbReference>
<dbReference type="Pfam" id="PF12056">
    <property type="entry name" value="DUF3537"/>
    <property type="match status" value="1"/>
</dbReference>
<name>A0AAN8W681_9MAGN</name>
<dbReference type="PANTHER" id="PTHR31963">
    <property type="entry name" value="RAS GUANINE NUCLEOTIDE EXCHANGE FACTOR K"/>
    <property type="match status" value="1"/>
</dbReference>
<accession>A0AAN8W681</accession>
<reference evidence="1 2" key="1">
    <citation type="submission" date="2023-12" db="EMBL/GenBank/DDBJ databases">
        <title>A high-quality genome assembly for Dillenia turbinata (Dilleniales).</title>
        <authorList>
            <person name="Chanderbali A."/>
        </authorList>
    </citation>
    <scope>NUCLEOTIDE SEQUENCE [LARGE SCALE GENOMIC DNA]</scope>
    <source>
        <strain evidence="1">LSX21</strain>
        <tissue evidence="1">Leaf</tissue>
    </source>
</reference>
<dbReference type="EMBL" id="JBAMMX010000004">
    <property type="protein sequence ID" value="KAK6942116.1"/>
    <property type="molecule type" value="Genomic_DNA"/>
</dbReference>
<organism evidence="1 2">
    <name type="scientific">Dillenia turbinata</name>
    <dbReference type="NCBI Taxonomy" id="194707"/>
    <lineage>
        <taxon>Eukaryota</taxon>
        <taxon>Viridiplantae</taxon>
        <taxon>Streptophyta</taxon>
        <taxon>Embryophyta</taxon>
        <taxon>Tracheophyta</taxon>
        <taxon>Spermatophyta</taxon>
        <taxon>Magnoliopsida</taxon>
        <taxon>eudicotyledons</taxon>
        <taxon>Gunneridae</taxon>
        <taxon>Pentapetalae</taxon>
        <taxon>Dilleniales</taxon>
        <taxon>Dilleniaceae</taxon>
        <taxon>Dillenia</taxon>
    </lineage>
</organism>
<gene>
    <name evidence="1" type="ORF">RJ641_027493</name>
</gene>
<proteinExistence type="predicted"/>
<protein>
    <submittedName>
        <fullName evidence="1">Uncharacterized protein</fullName>
    </submittedName>
</protein>
<dbReference type="Proteomes" id="UP001370490">
    <property type="component" value="Unassembled WGS sequence"/>
</dbReference>